<dbReference type="InterPro" id="IPR036005">
    <property type="entry name" value="Creatinase/aminopeptidase-like"/>
</dbReference>
<comment type="caution">
    <text evidence="1">The sequence shown here is derived from an EMBL/GenBank/DDBJ whole genome shotgun (WGS) entry which is preliminary data.</text>
</comment>
<sequence length="46" mass="5082">MGVVFSIELGIYLPGRFGIRLEEVVILRPEGAEVLSKMPRTIQGLP</sequence>
<evidence type="ECO:0000313" key="2">
    <source>
        <dbReference type="Proteomes" id="UP001589755"/>
    </source>
</evidence>
<dbReference type="Proteomes" id="UP001589755">
    <property type="component" value="Unassembled WGS sequence"/>
</dbReference>
<accession>A0ABV6DAL1</accession>
<gene>
    <name evidence="1" type="ORF">ACFFJ2_14905</name>
</gene>
<evidence type="ECO:0000313" key="1">
    <source>
        <dbReference type="EMBL" id="MFC0209693.1"/>
    </source>
</evidence>
<dbReference type="SUPFAM" id="SSF55920">
    <property type="entry name" value="Creatinase/aminopeptidase"/>
    <property type="match status" value="1"/>
</dbReference>
<name>A0ABV6DAL1_9HYPH</name>
<evidence type="ECO:0008006" key="3">
    <source>
        <dbReference type="Google" id="ProtNLM"/>
    </source>
</evidence>
<dbReference type="RefSeq" id="WP_261522390.1">
    <property type="nucleotide sequence ID" value="NZ_JAODNW010000026.1"/>
</dbReference>
<dbReference type="EMBL" id="JBHLXD010000027">
    <property type="protein sequence ID" value="MFC0209693.1"/>
    <property type="molecule type" value="Genomic_DNA"/>
</dbReference>
<organism evidence="1 2">
    <name type="scientific">Chelativorans intermedius</name>
    <dbReference type="NCBI Taxonomy" id="515947"/>
    <lineage>
        <taxon>Bacteria</taxon>
        <taxon>Pseudomonadati</taxon>
        <taxon>Pseudomonadota</taxon>
        <taxon>Alphaproteobacteria</taxon>
        <taxon>Hyphomicrobiales</taxon>
        <taxon>Phyllobacteriaceae</taxon>
        <taxon>Chelativorans</taxon>
    </lineage>
</organism>
<reference evidence="1 2" key="1">
    <citation type="submission" date="2024-09" db="EMBL/GenBank/DDBJ databases">
        <authorList>
            <person name="Sun Q."/>
            <person name="Mori K."/>
        </authorList>
    </citation>
    <scope>NUCLEOTIDE SEQUENCE [LARGE SCALE GENOMIC DNA]</scope>
    <source>
        <strain evidence="1 2">CCM 8543</strain>
    </source>
</reference>
<protein>
    <recommendedName>
        <fullName evidence="3">Aminopeptidase P family protein</fullName>
    </recommendedName>
</protein>
<proteinExistence type="predicted"/>
<dbReference type="Gene3D" id="3.90.230.10">
    <property type="entry name" value="Creatinase/methionine aminopeptidase superfamily"/>
    <property type="match status" value="1"/>
</dbReference>
<keyword evidence="2" id="KW-1185">Reference proteome</keyword>